<dbReference type="InterPro" id="IPR005467">
    <property type="entry name" value="His_kinase_dom"/>
</dbReference>
<evidence type="ECO:0000256" key="10">
    <source>
        <dbReference type="ARBA" id="ARBA00022989"/>
    </source>
</evidence>
<feature type="transmembrane region" description="Helical" evidence="13">
    <location>
        <begin position="7"/>
        <end position="25"/>
    </location>
</feature>
<dbReference type="SMART" id="SM00388">
    <property type="entry name" value="HisKA"/>
    <property type="match status" value="1"/>
</dbReference>
<name>A0ABM7UH94_9LEPT</name>
<keyword evidence="11" id="KW-0902">Two-component regulatory system</keyword>
<dbReference type="SUPFAM" id="SSF47384">
    <property type="entry name" value="Homodimeric domain of signal transducing histidine kinase"/>
    <property type="match status" value="1"/>
</dbReference>
<dbReference type="PANTHER" id="PTHR42878">
    <property type="entry name" value="TWO-COMPONENT HISTIDINE KINASE"/>
    <property type="match status" value="1"/>
</dbReference>
<dbReference type="Pfam" id="PF02518">
    <property type="entry name" value="HATPase_c"/>
    <property type="match status" value="1"/>
</dbReference>
<comment type="subcellular location">
    <subcellularLocation>
        <location evidence="2">Membrane</location>
        <topology evidence="2">Multi-pass membrane protein</topology>
    </subcellularLocation>
</comment>
<dbReference type="InterPro" id="IPR036097">
    <property type="entry name" value="HisK_dim/P_sf"/>
</dbReference>
<dbReference type="CDD" id="cd00082">
    <property type="entry name" value="HisKA"/>
    <property type="match status" value="1"/>
</dbReference>
<evidence type="ECO:0000256" key="2">
    <source>
        <dbReference type="ARBA" id="ARBA00004141"/>
    </source>
</evidence>
<evidence type="ECO:0000256" key="6">
    <source>
        <dbReference type="ARBA" id="ARBA00022692"/>
    </source>
</evidence>
<feature type="transmembrane region" description="Helical" evidence="13">
    <location>
        <begin position="60"/>
        <end position="79"/>
    </location>
</feature>
<evidence type="ECO:0000259" key="16">
    <source>
        <dbReference type="PROSITE" id="PS50113"/>
    </source>
</evidence>
<dbReference type="EMBL" id="AP025028">
    <property type="protein sequence ID" value="BDA77996.1"/>
    <property type="molecule type" value="Genomic_DNA"/>
</dbReference>
<dbReference type="SMART" id="SM00091">
    <property type="entry name" value="PAS"/>
    <property type="match status" value="1"/>
</dbReference>
<dbReference type="Gene3D" id="3.30.450.20">
    <property type="entry name" value="PAS domain"/>
    <property type="match status" value="1"/>
</dbReference>
<keyword evidence="7" id="KW-0547">Nucleotide-binding</keyword>
<dbReference type="EC" id="2.7.13.3" evidence="3"/>
<evidence type="ECO:0000313" key="18">
    <source>
        <dbReference type="Proteomes" id="UP000245263"/>
    </source>
</evidence>
<dbReference type="CDD" id="cd00130">
    <property type="entry name" value="PAS"/>
    <property type="match status" value="1"/>
</dbReference>
<dbReference type="SUPFAM" id="SSF55874">
    <property type="entry name" value="ATPase domain of HSP90 chaperone/DNA topoisomerase II/histidine kinase"/>
    <property type="match status" value="1"/>
</dbReference>
<dbReference type="InterPro" id="IPR035965">
    <property type="entry name" value="PAS-like_dom_sf"/>
</dbReference>
<dbReference type="SMART" id="SM00387">
    <property type="entry name" value="HATPase_c"/>
    <property type="match status" value="1"/>
</dbReference>
<feature type="domain" description="PAS" evidence="15">
    <location>
        <begin position="129"/>
        <end position="198"/>
    </location>
</feature>
<dbReference type="InterPro" id="IPR004358">
    <property type="entry name" value="Sig_transdc_His_kin-like_C"/>
</dbReference>
<evidence type="ECO:0000256" key="3">
    <source>
        <dbReference type="ARBA" id="ARBA00012438"/>
    </source>
</evidence>
<dbReference type="RefSeq" id="WP_242935360.1">
    <property type="nucleotide sequence ID" value="NZ_AP025028.1"/>
</dbReference>
<dbReference type="PRINTS" id="PR00344">
    <property type="entry name" value="BCTRLSENSOR"/>
</dbReference>
<keyword evidence="9" id="KW-0067">ATP-binding</keyword>
<evidence type="ECO:0000256" key="4">
    <source>
        <dbReference type="ARBA" id="ARBA00022553"/>
    </source>
</evidence>
<proteinExistence type="predicted"/>
<evidence type="ECO:0000259" key="15">
    <source>
        <dbReference type="PROSITE" id="PS50112"/>
    </source>
</evidence>
<comment type="catalytic activity">
    <reaction evidence="1">
        <text>ATP + protein L-histidine = ADP + protein N-phospho-L-histidine.</text>
        <dbReference type="EC" id="2.7.13.3"/>
    </reaction>
</comment>
<dbReference type="PROSITE" id="PS50112">
    <property type="entry name" value="PAS"/>
    <property type="match status" value="1"/>
</dbReference>
<dbReference type="PANTHER" id="PTHR42878:SF7">
    <property type="entry name" value="SENSOR HISTIDINE KINASE GLRK"/>
    <property type="match status" value="1"/>
</dbReference>
<feature type="domain" description="Histidine kinase" evidence="14">
    <location>
        <begin position="271"/>
        <end position="490"/>
    </location>
</feature>
<evidence type="ECO:0000256" key="12">
    <source>
        <dbReference type="ARBA" id="ARBA00023136"/>
    </source>
</evidence>
<evidence type="ECO:0000256" key="5">
    <source>
        <dbReference type="ARBA" id="ARBA00022679"/>
    </source>
</evidence>
<evidence type="ECO:0000256" key="8">
    <source>
        <dbReference type="ARBA" id="ARBA00022777"/>
    </source>
</evidence>
<dbReference type="InterPro" id="IPR000014">
    <property type="entry name" value="PAS"/>
</dbReference>
<dbReference type="InterPro" id="IPR036890">
    <property type="entry name" value="HATPase_C_sf"/>
</dbReference>
<dbReference type="Pfam" id="PF13426">
    <property type="entry name" value="PAS_9"/>
    <property type="match status" value="1"/>
</dbReference>
<dbReference type="SUPFAM" id="SSF55785">
    <property type="entry name" value="PYP-like sensor domain (PAS domain)"/>
    <property type="match status" value="1"/>
</dbReference>
<dbReference type="InterPro" id="IPR003594">
    <property type="entry name" value="HATPase_dom"/>
</dbReference>
<dbReference type="InterPro" id="IPR003661">
    <property type="entry name" value="HisK_dim/P_dom"/>
</dbReference>
<dbReference type="InterPro" id="IPR000700">
    <property type="entry name" value="PAS-assoc_C"/>
</dbReference>
<evidence type="ECO:0000256" key="11">
    <source>
        <dbReference type="ARBA" id="ARBA00023012"/>
    </source>
</evidence>
<dbReference type="NCBIfam" id="TIGR00229">
    <property type="entry name" value="sensory_box"/>
    <property type="match status" value="1"/>
</dbReference>
<dbReference type="Gene3D" id="1.10.287.130">
    <property type="match status" value="1"/>
</dbReference>
<keyword evidence="6 13" id="KW-0812">Transmembrane</keyword>
<evidence type="ECO:0000256" key="7">
    <source>
        <dbReference type="ARBA" id="ARBA00022741"/>
    </source>
</evidence>
<feature type="domain" description="PAC" evidence="16">
    <location>
        <begin position="203"/>
        <end position="253"/>
    </location>
</feature>
<accession>A0ABM7UH94</accession>
<dbReference type="Gene3D" id="3.30.565.10">
    <property type="entry name" value="Histidine kinase-like ATPase, C-terminal domain"/>
    <property type="match status" value="1"/>
</dbReference>
<sequence length="490" mass="56235">MKLILSFNSLFFGFILYFTFVQDLILVRTFAVSFVVFTTYGCLAWILLKNRNKENSEIILFSTVVFAFYLILNLFRMSYVFMAPNLVIYNQSSLFNSVYFSSLLILEVIWVTLFFTLTGIRNRQEIREAKEHFEQIFQTSPEAILITRLSDGKIINLNEGFVNTTGYSQEEAIGNSPLDLSIWKNPEARNQMLNELKEKGYCQNVEFEFRKKDNSLFTGIISSRIITVSGEEQLISITRDISDRKEVELIIKEKNKELNELNATKDKFFSIIAHDLKSPLSGFLGITQLMSEGSGKIEPEEFHSLGKSLHESANNLYSLLENLLEWSRMQRGIIEFRPDKLNLYMSVEETLTNIYDFSKQKGIQISNLVQKNITVDADISMLNSVLRNLVSNSVKFSNNGSLVEIGTDFSERNEIKIFVKDSGIGMKPELKERLFQMDQKVTRKGTRGETSTGLGLLLCKEFMDRHNGKIWVESMENQGSTFWISLPILG</sequence>
<evidence type="ECO:0000313" key="17">
    <source>
        <dbReference type="EMBL" id="BDA77996.1"/>
    </source>
</evidence>
<evidence type="ECO:0000256" key="9">
    <source>
        <dbReference type="ARBA" id="ARBA00022840"/>
    </source>
</evidence>
<gene>
    <name evidence="17" type="ORF">LPTSP3_g09260</name>
</gene>
<evidence type="ECO:0000256" key="13">
    <source>
        <dbReference type="SAM" id="Phobius"/>
    </source>
</evidence>
<dbReference type="InterPro" id="IPR050351">
    <property type="entry name" value="BphY/WalK/GraS-like"/>
</dbReference>
<evidence type="ECO:0000259" key="14">
    <source>
        <dbReference type="PROSITE" id="PS50109"/>
    </source>
</evidence>
<keyword evidence="5" id="KW-0808">Transferase</keyword>
<evidence type="ECO:0000256" key="1">
    <source>
        <dbReference type="ARBA" id="ARBA00000085"/>
    </source>
</evidence>
<feature type="transmembrane region" description="Helical" evidence="13">
    <location>
        <begin position="99"/>
        <end position="120"/>
    </location>
</feature>
<dbReference type="Proteomes" id="UP000245263">
    <property type="component" value="Chromosome 1"/>
</dbReference>
<dbReference type="PROSITE" id="PS50109">
    <property type="entry name" value="HIS_KIN"/>
    <property type="match status" value="1"/>
</dbReference>
<dbReference type="Pfam" id="PF00512">
    <property type="entry name" value="HisKA"/>
    <property type="match status" value="1"/>
</dbReference>
<keyword evidence="12 13" id="KW-0472">Membrane</keyword>
<reference evidence="17 18" key="1">
    <citation type="submission" date="2021-08" db="EMBL/GenBank/DDBJ databases">
        <title>Complete genome sequence of Leptospira kobayashii strain E30.</title>
        <authorList>
            <person name="Nakao R."/>
            <person name="Nakamura S."/>
            <person name="Masuzawa T."/>
            <person name="Koizumi N."/>
        </authorList>
    </citation>
    <scope>NUCLEOTIDE SEQUENCE [LARGE SCALE GENOMIC DNA]</scope>
    <source>
        <strain evidence="17 18">E30</strain>
    </source>
</reference>
<keyword evidence="18" id="KW-1185">Reference proteome</keyword>
<keyword evidence="8" id="KW-0418">Kinase</keyword>
<organism evidence="17 18">
    <name type="scientific">Leptospira kobayashii</name>
    <dbReference type="NCBI Taxonomy" id="1917830"/>
    <lineage>
        <taxon>Bacteria</taxon>
        <taxon>Pseudomonadati</taxon>
        <taxon>Spirochaetota</taxon>
        <taxon>Spirochaetia</taxon>
        <taxon>Leptospirales</taxon>
        <taxon>Leptospiraceae</taxon>
        <taxon>Leptospira</taxon>
    </lineage>
</organism>
<keyword evidence="10 13" id="KW-1133">Transmembrane helix</keyword>
<keyword evidence="4" id="KW-0597">Phosphoprotein</keyword>
<dbReference type="PROSITE" id="PS50113">
    <property type="entry name" value="PAC"/>
    <property type="match status" value="1"/>
</dbReference>
<protein>
    <recommendedName>
        <fullName evidence="3">histidine kinase</fullName>
        <ecNumber evidence="3">2.7.13.3</ecNumber>
    </recommendedName>
</protein>
<feature type="transmembrane region" description="Helical" evidence="13">
    <location>
        <begin position="31"/>
        <end position="48"/>
    </location>
</feature>